<reference evidence="8 9" key="1">
    <citation type="journal article" date="2018" name="New Phytol.">
        <title>Comparative genomics and transcriptomics depict ericoid mycorrhizal fungi as versatile saprotrophs and plant mutualists.</title>
        <authorList>
            <person name="Martino E."/>
            <person name="Morin E."/>
            <person name="Grelet G.A."/>
            <person name="Kuo A."/>
            <person name="Kohler A."/>
            <person name="Daghino S."/>
            <person name="Barry K.W."/>
            <person name="Cichocki N."/>
            <person name="Clum A."/>
            <person name="Dockter R.B."/>
            <person name="Hainaut M."/>
            <person name="Kuo R.C."/>
            <person name="LaButti K."/>
            <person name="Lindahl B.D."/>
            <person name="Lindquist E.A."/>
            <person name="Lipzen A."/>
            <person name="Khouja H.R."/>
            <person name="Magnuson J."/>
            <person name="Murat C."/>
            <person name="Ohm R.A."/>
            <person name="Singer S.W."/>
            <person name="Spatafora J.W."/>
            <person name="Wang M."/>
            <person name="Veneault-Fourrey C."/>
            <person name="Henrissat B."/>
            <person name="Grigoriev I.V."/>
            <person name="Martin F.M."/>
            <person name="Perotto S."/>
        </authorList>
    </citation>
    <scope>NUCLEOTIDE SEQUENCE [LARGE SCALE GENOMIC DNA]</scope>
    <source>
        <strain evidence="8 9">ATCC 22711</strain>
    </source>
</reference>
<keyword evidence="4" id="KW-0833">Ubl conjugation pathway</keyword>
<dbReference type="SMART" id="SM00504">
    <property type="entry name" value="Ubox"/>
    <property type="match status" value="1"/>
</dbReference>
<dbReference type="STRING" id="857342.A0A2T3BAX0"/>
<dbReference type="InterPro" id="IPR011990">
    <property type="entry name" value="TPR-like_helical_dom_sf"/>
</dbReference>
<dbReference type="PROSITE" id="PS51698">
    <property type="entry name" value="U_BOX"/>
    <property type="match status" value="1"/>
</dbReference>
<dbReference type="InterPro" id="IPR013083">
    <property type="entry name" value="Znf_RING/FYVE/PHD"/>
</dbReference>
<dbReference type="EMBL" id="KZ679007">
    <property type="protein sequence ID" value="PSS25473.1"/>
    <property type="molecule type" value="Genomic_DNA"/>
</dbReference>
<comment type="catalytic activity">
    <reaction evidence="1">
        <text>S-ubiquitinyl-[E2 ubiquitin-conjugating enzyme]-L-cysteine + [acceptor protein]-L-lysine = [E2 ubiquitin-conjugating enzyme]-L-cysteine + N(6)-ubiquitinyl-[acceptor protein]-L-lysine.</text>
        <dbReference type="EC" id="2.3.2.27"/>
    </reaction>
</comment>
<keyword evidence="2" id="KW-0808">Transferase</keyword>
<dbReference type="SUPFAM" id="SSF57850">
    <property type="entry name" value="RING/U-box"/>
    <property type="match status" value="1"/>
</dbReference>
<dbReference type="GO" id="GO:0043161">
    <property type="term" value="P:proteasome-mediated ubiquitin-dependent protein catabolic process"/>
    <property type="evidence" value="ECO:0007669"/>
    <property type="project" value="TreeGrafter"/>
</dbReference>
<dbReference type="SMART" id="SM00028">
    <property type="entry name" value="TPR"/>
    <property type="match status" value="2"/>
</dbReference>
<organism evidence="8 9">
    <name type="scientific">Amorphotheca resinae ATCC 22711</name>
    <dbReference type="NCBI Taxonomy" id="857342"/>
    <lineage>
        <taxon>Eukaryota</taxon>
        <taxon>Fungi</taxon>
        <taxon>Dikarya</taxon>
        <taxon>Ascomycota</taxon>
        <taxon>Pezizomycotina</taxon>
        <taxon>Leotiomycetes</taxon>
        <taxon>Helotiales</taxon>
        <taxon>Amorphothecaceae</taxon>
        <taxon>Amorphotheca</taxon>
    </lineage>
</organism>
<dbReference type="InterPro" id="IPR019734">
    <property type="entry name" value="TPR_rpt"/>
</dbReference>
<dbReference type="GO" id="GO:0006515">
    <property type="term" value="P:protein quality control for misfolded or incompletely synthesized proteins"/>
    <property type="evidence" value="ECO:0007669"/>
    <property type="project" value="TreeGrafter"/>
</dbReference>
<dbReference type="Gene3D" id="3.30.40.10">
    <property type="entry name" value="Zinc/RING finger domain, C3HC4 (zinc finger)"/>
    <property type="match status" value="1"/>
</dbReference>
<sequence>MAGPEVNIDRGKSLLLKDQGNKCFQAGDYAGAEALYTKAINHDPTNPLLYTNRAMSLLSLSKKGSSEPQDPSAIPVLTPIQIENYEKVIADSLSSIRLHAENMKAYYFLAQAQIALHRPSEALASAKEAHRLCVEEIHKGGKGASSIGPITELVLRCKKEAWEAKEKERLDAQGGLVRELQVLLEKERDRRVEELHSQAATEMTDGEGVNVPVEEQKITEEYARKIEEVRNMGVAAGTVGEEGKRRNVPDWCIDDITFSVMVDPVVTKTGQSYDRSSLMEHLKRTPTDPLTREPLRMEDLRPNLALKEACDEFLEQNGWAVDW</sequence>
<dbReference type="SUPFAM" id="SSF48452">
    <property type="entry name" value="TPR-like"/>
    <property type="match status" value="1"/>
</dbReference>
<dbReference type="InParanoid" id="A0A2T3BAX0"/>
<dbReference type="Gene3D" id="1.25.40.10">
    <property type="entry name" value="Tetratricopeptide repeat domain"/>
    <property type="match status" value="1"/>
</dbReference>
<dbReference type="GO" id="GO:0003755">
    <property type="term" value="F:peptidyl-prolyl cis-trans isomerase activity"/>
    <property type="evidence" value="ECO:0007669"/>
    <property type="project" value="UniProtKB-KW"/>
</dbReference>
<dbReference type="PANTHER" id="PTHR46803">
    <property type="entry name" value="E3 UBIQUITIN-PROTEIN LIGASE CHIP"/>
    <property type="match status" value="1"/>
</dbReference>
<proteinExistence type="predicted"/>
<evidence type="ECO:0000256" key="4">
    <source>
        <dbReference type="ARBA" id="ARBA00022786"/>
    </source>
</evidence>
<evidence type="ECO:0000256" key="2">
    <source>
        <dbReference type="ARBA" id="ARBA00022679"/>
    </source>
</evidence>
<evidence type="ECO:0000256" key="3">
    <source>
        <dbReference type="ARBA" id="ARBA00022737"/>
    </source>
</evidence>
<keyword evidence="5" id="KW-0697">Rotamase</keyword>
<dbReference type="PANTHER" id="PTHR46803:SF2">
    <property type="entry name" value="E3 UBIQUITIN-PROTEIN LIGASE CHIP"/>
    <property type="match status" value="1"/>
</dbReference>
<keyword evidence="3" id="KW-0677">Repeat</keyword>
<keyword evidence="5" id="KW-0413">Isomerase</keyword>
<dbReference type="OrthoDB" id="629492at2759"/>
<evidence type="ECO:0000256" key="6">
    <source>
        <dbReference type="PROSITE-ProRule" id="PRU00339"/>
    </source>
</evidence>
<protein>
    <recommendedName>
        <fullName evidence="7">U-box domain-containing protein</fullName>
    </recommendedName>
</protein>
<dbReference type="AlphaFoldDB" id="A0A2T3BAX0"/>
<dbReference type="Pfam" id="PF04564">
    <property type="entry name" value="U-box"/>
    <property type="match status" value="1"/>
</dbReference>
<dbReference type="GO" id="GO:0071218">
    <property type="term" value="P:cellular response to misfolded protein"/>
    <property type="evidence" value="ECO:0007669"/>
    <property type="project" value="TreeGrafter"/>
</dbReference>
<dbReference type="GO" id="GO:0005737">
    <property type="term" value="C:cytoplasm"/>
    <property type="evidence" value="ECO:0007669"/>
    <property type="project" value="TreeGrafter"/>
</dbReference>
<evidence type="ECO:0000259" key="7">
    <source>
        <dbReference type="PROSITE" id="PS51698"/>
    </source>
</evidence>
<dbReference type="GO" id="GO:0061630">
    <property type="term" value="F:ubiquitin protein ligase activity"/>
    <property type="evidence" value="ECO:0007669"/>
    <property type="project" value="UniProtKB-EC"/>
</dbReference>
<evidence type="ECO:0000313" key="8">
    <source>
        <dbReference type="EMBL" id="PSS25473.1"/>
    </source>
</evidence>
<dbReference type="GO" id="GO:0051087">
    <property type="term" value="F:protein-folding chaperone binding"/>
    <property type="evidence" value="ECO:0007669"/>
    <property type="project" value="TreeGrafter"/>
</dbReference>
<dbReference type="RefSeq" id="XP_024724072.1">
    <property type="nucleotide sequence ID" value="XM_024862323.1"/>
</dbReference>
<evidence type="ECO:0000256" key="5">
    <source>
        <dbReference type="ARBA" id="ARBA00023110"/>
    </source>
</evidence>
<dbReference type="GeneID" id="36570404"/>
<keyword evidence="6" id="KW-0802">TPR repeat</keyword>
<evidence type="ECO:0000256" key="1">
    <source>
        <dbReference type="ARBA" id="ARBA00000900"/>
    </source>
</evidence>
<feature type="repeat" description="TPR" evidence="6">
    <location>
        <begin position="13"/>
        <end position="46"/>
    </location>
</feature>
<name>A0A2T3BAX0_AMORE</name>
<keyword evidence="9" id="KW-1185">Reference proteome</keyword>
<accession>A0A2T3BAX0</accession>
<evidence type="ECO:0000313" key="9">
    <source>
        <dbReference type="Proteomes" id="UP000241818"/>
    </source>
</evidence>
<gene>
    <name evidence="8" type="ORF">M430DRAFT_133926</name>
</gene>
<dbReference type="GO" id="GO:0045862">
    <property type="term" value="P:positive regulation of proteolysis"/>
    <property type="evidence" value="ECO:0007669"/>
    <property type="project" value="TreeGrafter"/>
</dbReference>
<dbReference type="Pfam" id="PF13431">
    <property type="entry name" value="TPR_17"/>
    <property type="match status" value="1"/>
</dbReference>
<dbReference type="PROSITE" id="PS50005">
    <property type="entry name" value="TPR"/>
    <property type="match status" value="1"/>
</dbReference>
<dbReference type="InterPro" id="IPR003613">
    <property type="entry name" value="Ubox_domain"/>
</dbReference>
<dbReference type="Proteomes" id="UP000241818">
    <property type="component" value="Unassembled WGS sequence"/>
</dbReference>
<feature type="domain" description="U-box" evidence="7">
    <location>
        <begin position="247"/>
        <end position="320"/>
    </location>
</feature>
<dbReference type="GO" id="GO:0000209">
    <property type="term" value="P:protein polyubiquitination"/>
    <property type="evidence" value="ECO:0007669"/>
    <property type="project" value="TreeGrafter"/>
</dbReference>